<name>A0ABY9MAV1_9BURK</name>
<dbReference type="EMBL" id="CP132976">
    <property type="protein sequence ID" value="WMD23338.1"/>
    <property type="molecule type" value="Genomic_DNA"/>
</dbReference>
<evidence type="ECO:0000313" key="2">
    <source>
        <dbReference type="Proteomes" id="UP001234798"/>
    </source>
</evidence>
<evidence type="ECO:0000313" key="1">
    <source>
        <dbReference type="EMBL" id="WMD23338.1"/>
    </source>
</evidence>
<accession>A0ABY9MAV1</accession>
<organism evidence="1 2">
    <name type="scientific">Achromobacter seleniivolatilans</name>
    <dbReference type="NCBI Taxonomy" id="3047478"/>
    <lineage>
        <taxon>Bacteria</taxon>
        <taxon>Pseudomonadati</taxon>
        <taxon>Pseudomonadota</taxon>
        <taxon>Betaproteobacteria</taxon>
        <taxon>Burkholderiales</taxon>
        <taxon>Alcaligenaceae</taxon>
        <taxon>Achromobacter</taxon>
    </lineage>
</organism>
<dbReference type="Proteomes" id="UP001234798">
    <property type="component" value="Chromosome"/>
</dbReference>
<proteinExistence type="predicted"/>
<sequence length="121" mass="13321">MTALRHHSLEMQIARRHAAELLRKVGTPVKASATIVQMAALIAERTGWPAPAADPADLLAFLVRFLDLARAGVAPPPYRPVMRRPMRYDLAMRETLARAAAAQPHLTTATSNVVTWREMAT</sequence>
<gene>
    <name evidence="1" type="ORF">RAS12_13495</name>
</gene>
<keyword evidence="2" id="KW-1185">Reference proteome</keyword>
<reference evidence="1 2" key="1">
    <citation type="submission" date="2023-08" db="EMBL/GenBank/DDBJ databases">
        <title>Achromobacter seleniivolatilans sp. nov., isolated from seleniferous soil.</title>
        <authorList>
            <person name="Zhang S."/>
            <person name="Li K."/>
            <person name="Peng J."/>
            <person name="Zhao Q."/>
            <person name="Wang H."/>
            <person name="Guo Y."/>
        </authorList>
    </citation>
    <scope>NUCLEOTIDE SEQUENCE [LARGE SCALE GENOMIC DNA]</scope>
    <source>
        <strain evidence="1 2">R39</strain>
    </source>
</reference>
<dbReference type="RefSeq" id="WP_306950676.1">
    <property type="nucleotide sequence ID" value="NZ_CP132976.1"/>
</dbReference>
<protein>
    <submittedName>
        <fullName evidence="1">Uncharacterized protein</fullName>
    </submittedName>
</protein>